<protein>
    <submittedName>
        <fullName evidence="2">XRE family transcriptional regulator</fullName>
    </submittedName>
</protein>
<keyword evidence="3" id="KW-1185">Reference proteome</keyword>
<evidence type="ECO:0000313" key="2">
    <source>
        <dbReference type="EMBL" id="GEQ13552.1"/>
    </source>
</evidence>
<reference evidence="2 3" key="1">
    <citation type="submission" date="2019-07" db="EMBL/GenBank/DDBJ databases">
        <title>Whole genome shotgun sequence of Knoellia locipacati NBRC 109775.</title>
        <authorList>
            <person name="Hosoyama A."/>
            <person name="Uohara A."/>
            <person name="Ohji S."/>
            <person name="Ichikawa N."/>
        </authorList>
    </citation>
    <scope>NUCLEOTIDE SEQUENCE [LARGE SCALE GENOMIC DNA]</scope>
    <source>
        <strain evidence="2 3">NBRC 109775</strain>
    </source>
</reference>
<feature type="domain" description="HTH cro/C1-type" evidence="1">
    <location>
        <begin position="6"/>
        <end position="60"/>
    </location>
</feature>
<dbReference type="RefSeq" id="WP_147063917.1">
    <property type="nucleotide sequence ID" value="NZ_BAABDN010000001.1"/>
</dbReference>
<dbReference type="GO" id="GO:0003677">
    <property type="term" value="F:DNA binding"/>
    <property type="evidence" value="ECO:0007669"/>
    <property type="project" value="InterPro"/>
</dbReference>
<gene>
    <name evidence="2" type="ORF">KLO01_15990</name>
</gene>
<accession>A0A512T023</accession>
<name>A0A512T023_9MICO</name>
<proteinExistence type="predicted"/>
<dbReference type="OrthoDB" id="8438314at2"/>
<dbReference type="InterPro" id="IPR010982">
    <property type="entry name" value="Lambda_DNA-bd_dom_sf"/>
</dbReference>
<dbReference type="AlphaFoldDB" id="A0A512T023"/>
<comment type="caution">
    <text evidence="2">The sequence shown here is derived from an EMBL/GenBank/DDBJ whole genome shotgun (WGS) entry which is preliminary data.</text>
</comment>
<dbReference type="PROSITE" id="PS50943">
    <property type="entry name" value="HTH_CROC1"/>
    <property type="match status" value="1"/>
</dbReference>
<organism evidence="2 3">
    <name type="scientific">Knoellia locipacati</name>
    <dbReference type="NCBI Taxonomy" id="882824"/>
    <lineage>
        <taxon>Bacteria</taxon>
        <taxon>Bacillati</taxon>
        <taxon>Actinomycetota</taxon>
        <taxon>Actinomycetes</taxon>
        <taxon>Micrococcales</taxon>
        <taxon>Intrasporangiaceae</taxon>
        <taxon>Knoellia</taxon>
    </lineage>
</organism>
<sequence length="251" mass="27823">MVNDRLKSAIRSAGLTSQELSERIQVDPKTIDRWVASGRQPHAANRRRLALALGADEDFLWPNALSDSQIQEVSQSELVHIYTSRAMIPVAAWETMLANTSESLDVLAFAASFLHDALPNLHDDLRDRASAGVRVRLLLADPDSEAVAVRGEEEHIGSSLAERCRLSWKYFRPLLDVPNVEARMHSSTLYASMFRFDDDLLLNHHLLGAPASQSSVQHLHRLPAGRLFGNAVASLERAWHGARPVTGTELP</sequence>
<dbReference type="EMBL" id="BKBA01000006">
    <property type="protein sequence ID" value="GEQ13552.1"/>
    <property type="molecule type" value="Genomic_DNA"/>
</dbReference>
<evidence type="ECO:0000259" key="1">
    <source>
        <dbReference type="PROSITE" id="PS50943"/>
    </source>
</evidence>
<evidence type="ECO:0000313" key="3">
    <source>
        <dbReference type="Proteomes" id="UP000321793"/>
    </source>
</evidence>
<dbReference type="SMART" id="SM00530">
    <property type="entry name" value="HTH_XRE"/>
    <property type="match status" value="1"/>
</dbReference>
<dbReference type="SUPFAM" id="SSF47413">
    <property type="entry name" value="lambda repressor-like DNA-binding domains"/>
    <property type="match status" value="1"/>
</dbReference>
<dbReference type="Proteomes" id="UP000321793">
    <property type="component" value="Unassembled WGS sequence"/>
</dbReference>
<dbReference type="CDD" id="cd00093">
    <property type="entry name" value="HTH_XRE"/>
    <property type="match status" value="1"/>
</dbReference>
<dbReference type="InterPro" id="IPR001387">
    <property type="entry name" value="Cro/C1-type_HTH"/>
</dbReference>
<dbReference type="Gene3D" id="1.10.260.40">
    <property type="entry name" value="lambda repressor-like DNA-binding domains"/>
    <property type="match status" value="1"/>
</dbReference>